<proteinExistence type="predicted"/>
<comment type="caution">
    <text evidence="2">The sequence shown here is derived from an EMBL/GenBank/DDBJ whole genome shotgun (WGS) entry which is preliminary data.</text>
</comment>
<feature type="transmembrane region" description="Helical" evidence="1">
    <location>
        <begin position="119"/>
        <end position="140"/>
    </location>
</feature>
<keyword evidence="3" id="KW-1185">Reference proteome</keyword>
<keyword evidence="1" id="KW-0472">Membrane</keyword>
<evidence type="ECO:0000313" key="2">
    <source>
        <dbReference type="EMBL" id="PQJ29694.1"/>
    </source>
</evidence>
<feature type="transmembrane region" description="Helical" evidence="1">
    <location>
        <begin position="30"/>
        <end position="52"/>
    </location>
</feature>
<keyword evidence="1" id="KW-1133">Transmembrane helix</keyword>
<reference evidence="2 3" key="1">
    <citation type="submission" date="2016-12" db="EMBL/GenBank/DDBJ databases">
        <title>Study of bacterial adaptation to deep sea.</title>
        <authorList>
            <person name="Song J."/>
            <person name="Yoshizawa S."/>
            <person name="Kogure K."/>
        </authorList>
    </citation>
    <scope>NUCLEOTIDE SEQUENCE [LARGE SCALE GENOMIC DNA]</scope>
    <source>
        <strain evidence="2 3">SAORIC-165</strain>
    </source>
</reference>
<sequence>MNAALKKVIQHLIAGKYNPSEGSLYIRVSWLWLSVLQLTVSLTLASRGWLMYRWDSHIRSLLWDEEAVAPLLEKYTSLSWEDYALESDPFITTGLEWLGIILMLGAVLTLLMRIPYFAIFKWFLIPLWAILALDSFSNYIDVSYQSGMLIEYVLQAGIPLLFLWVLLFPRMLKTWAWIGSLLVSACFIGHGLYAVGYHPVPWSFQVMTMDLLGVSEESSISFLYTVGVLDFIAGIAILVPILRRLGLYYMFAWGGATSLARILTHYDPSLKYNGMDPWVAECVVRTSHWVVPMLLLMLLPLWNKNGRLTLSLLEISSQTRRILSKASILKR</sequence>
<evidence type="ECO:0000313" key="3">
    <source>
        <dbReference type="Proteomes" id="UP000239907"/>
    </source>
</evidence>
<dbReference type="EMBL" id="MQWA01000001">
    <property type="protein sequence ID" value="PQJ29694.1"/>
    <property type="molecule type" value="Genomic_DNA"/>
</dbReference>
<protein>
    <recommendedName>
        <fullName evidence="4">HTTM domain-containing protein</fullName>
    </recommendedName>
</protein>
<evidence type="ECO:0000256" key="1">
    <source>
        <dbReference type="SAM" id="Phobius"/>
    </source>
</evidence>
<dbReference type="AlphaFoldDB" id="A0A2S7U5M1"/>
<feature type="transmembrane region" description="Helical" evidence="1">
    <location>
        <begin position="152"/>
        <end position="168"/>
    </location>
</feature>
<dbReference type="RefSeq" id="WP_105044201.1">
    <property type="nucleotide sequence ID" value="NZ_MQWA01000001.1"/>
</dbReference>
<gene>
    <name evidence="2" type="ORF">BSZ32_15140</name>
</gene>
<name>A0A2S7U5M1_9BACT</name>
<feature type="transmembrane region" description="Helical" evidence="1">
    <location>
        <begin position="220"/>
        <end position="239"/>
    </location>
</feature>
<dbReference type="Proteomes" id="UP000239907">
    <property type="component" value="Unassembled WGS sequence"/>
</dbReference>
<dbReference type="OrthoDB" id="196133at2"/>
<feature type="transmembrane region" description="Helical" evidence="1">
    <location>
        <begin position="175"/>
        <end position="200"/>
    </location>
</feature>
<evidence type="ECO:0008006" key="4">
    <source>
        <dbReference type="Google" id="ProtNLM"/>
    </source>
</evidence>
<accession>A0A2S7U5M1</accession>
<feature type="transmembrane region" description="Helical" evidence="1">
    <location>
        <begin position="90"/>
        <end position="112"/>
    </location>
</feature>
<keyword evidence="1" id="KW-0812">Transmembrane</keyword>
<organism evidence="2 3">
    <name type="scientific">Rubritalea profundi</name>
    <dbReference type="NCBI Taxonomy" id="1658618"/>
    <lineage>
        <taxon>Bacteria</taxon>
        <taxon>Pseudomonadati</taxon>
        <taxon>Verrucomicrobiota</taxon>
        <taxon>Verrucomicrobiia</taxon>
        <taxon>Verrucomicrobiales</taxon>
        <taxon>Rubritaleaceae</taxon>
        <taxon>Rubritalea</taxon>
    </lineage>
</organism>